<evidence type="ECO:0000256" key="7">
    <source>
        <dbReference type="ARBA" id="ARBA00023136"/>
    </source>
</evidence>
<feature type="transmembrane region" description="Helical" evidence="8">
    <location>
        <begin position="92"/>
        <end position="112"/>
    </location>
</feature>
<dbReference type="Gene3D" id="1.10.3720.10">
    <property type="entry name" value="MetI-like"/>
    <property type="match status" value="1"/>
</dbReference>
<evidence type="ECO:0000256" key="2">
    <source>
        <dbReference type="ARBA" id="ARBA00022448"/>
    </source>
</evidence>
<keyword evidence="2" id="KW-0813">Transport</keyword>
<evidence type="ECO:0000256" key="5">
    <source>
        <dbReference type="ARBA" id="ARBA00022692"/>
    </source>
</evidence>
<dbReference type="PANTHER" id="PTHR30183:SF8">
    <property type="entry name" value="MOLYBDENUM TRANSPORT SYSTEM PERMEASE"/>
    <property type="match status" value="1"/>
</dbReference>
<evidence type="ECO:0000256" key="8">
    <source>
        <dbReference type="SAM" id="Phobius"/>
    </source>
</evidence>
<dbReference type="InterPro" id="IPR035906">
    <property type="entry name" value="MetI-like_sf"/>
</dbReference>
<keyword evidence="6 8" id="KW-1133">Transmembrane helix</keyword>
<evidence type="ECO:0000256" key="6">
    <source>
        <dbReference type="ARBA" id="ARBA00022989"/>
    </source>
</evidence>
<sequence>MPLSEQLFPIVILTVKLAGFTTVILLIISMPMAWWMSNLKTGIKRHLRTLLEAGISLPMVLPPTVLGFYLLLAFSPQYWLGHSWLSLTGSTLAFSFPGLLVASVIYSLPFVVQPLQRAFEQVDRGMLEAAATMGSGAVDRFIHIVLPNTRRTLFLSACMGFAHTVGEFGVVLMIGGNIEGETRVLSIALFDAVESQRFDIAHAISAGLVVFSLIVLIILYSLSSLGKQEQPRC</sequence>
<feature type="domain" description="ABC transmembrane type-1" evidence="9">
    <location>
        <begin position="11"/>
        <end position="219"/>
    </location>
</feature>
<dbReference type="Pfam" id="PF00528">
    <property type="entry name" value="BPD_transp_1"/>
    <property type="match status" value="1"/>
</dbReference>
<dbReference type="AlphaFoldDB" id="A0A2H9TCF6"/>
<proteinExistence type="predicted"/>
<keyword evidence="4" id="KW-0500">Molybdenum</keyword>
<evidence type="ECO:0000259" key="9">
    <source>
        <dbReference type="PROSITE" id="PS50928"/>
    </source>
</evidence>
<dbReference type="GO" id="GO:0005886">
    <property type="term" value="C:plasma membrane"/>
    <property type="evidence" value="ECO:0007669"/>
    <property type="project" value="UniProtKB-SubCell"/>
</dbReference>
<evidence type="ECO:0000256" key="1">
    <source>
        <dbReference type="ARBA" id="ARBA00004651"/>
    </source>
</evidence>
<dbReference type="InterPro" id="IPR000515">
    <property type="entry name" value="MetI-like"/>
</dbReference>
<comment type="caution">
    <text evidence="10">The sequence shown here is derived from an EMBL/GenBank/DDBJ whole genome shotgun (WGS) entry which is preliminary data.</text>
</comment>
<feature type="transmembrane region" description="Helical" evidence="8">
    <location>
        <begin position="49"/>
        <end position="72"/>
    </location>
</feature>
<keyword evidence="5 8" id="KW-0812">Transmembrane</keyword>
<evidence type="ECO:0000256" key="4">
    <source>
        <dbReference type="ARBA" id="ARBA00022505"/>
    </source>
</evidence>
<gene>
    <name evidence="10" type="primary">cysW</name>
    <name evidence="10" type="ORF">CI610_00142</name>
</gene>
<keyword evidence="3" id="KW-1003">Cell membrane</keyword>
<dbReference type="PANTHER" id="PTHR30183">
    <property type="entry name" value="MOLYBDENUM TRANSPORT SYSTEM PERMEASE PROTEIN MODB"/>
    <property type="match status" value="1"/>
</dbReference>
<name>A0A2H9TCF6_9ZZZZ</name>
<comment type="subcellular location">
    <subcellularLocation>
        <location evidence="1">Cell membrane</location>
        <topology evidence="1">Multi-pass membrane protein</topology>
    </subcellularLocation>
</comment>
<keyword evidence="7 8" id="KW-0472">Membrane</keyword>
<dbReference type="GO" id="GO:0015098">
    <property type="term" value="F:molybdate ion transmembrane transporter activity"/>
    <property type="evidence" value="ECO:0007669"/>
    <property type="project" value="InterPro"/>
</dbReference>
<evidence type="ECO:0000313" key="10">
    <source>
        <dbReference type="EMBL" id="PJE80894.1"/>
    </source>
</evidence>
<feature type="transmembrane region" description="Helical" evidence="8">
    <location>
        <begin position="6"/>
        <end position="28"/>
    </location>
</feature>
<organism evidence="10">
    <name type="scientific">invertebrate metagenome</name>
    <dbReference type="NCBI Taxonomy" id="1711999"/>
    <lineage>
        <taxon>unclassified sequences</taxon>
        <taxon>metagenomes</taxon>
        <taxon>organismal metagenomes</taxon>
    </lineage>
</organism>
<accession>A0A2H9TCF6</accession>
<dbReference type="SUPFAM" id="SSF161098">
    <property type="entry name" value="MetI-like"/>
    <property type="match status" value="1"/>
</dbReference>
<dbReference type="InterPro" id="IPR011867">
    <property type="entry name" value="ModB_ABC"/>
</dbReference>
<dbReference type="CDD" id="cd06261">
    <property type="entry name" value="TM_PBP2"/>
    <property type="match status" value="1"/>
</dbReference>
<reference evidence="10" key="1">
    <citation type="journal article" date="2017" name="Appl. Environ. Microbiol.">
        <title>Molecular characterization of an Endozoicomonas-like organism causing infection in king scallop Pecten maximus L.</title>
        <authorList>
            <person name="Cano I."/>
            <person name="van Aerle R."/>
            <person name="Ross S."/>
            <person name="Verner-Jeffreys D.W."/>
            <person name="Paley R.K."/>
            <person name="Rimmer G."/>
            <person name="Ryder D."/>
            <person name="Hooper P."/>
            <person name="Stone D."/>
            <person name="Feist S.W."/>
        </authorList>
    </citation>
    <scope>NUCLEOTIDE SEQUENCE</scope>
</reference>
<feature type="transmembrane region" description="Helical" evidence="8">
    <location>
        <begin position="200"/>
        <end position="222"/>
    </location>
</feature>
<evidence type="ECO:0000256" key="3">
    <source>
        <dbReference type="ARBA" id="ARBA00022475"/>
    </source>
</evidence>
<dbReference type="NCBIfam" id="TIGR02141">
    <property type="entry name" value="modB_ABC"/>
    <property type="match status" value="1"/>
</dbReference>
<feature type="transmembrane region" description="Helical" evidence="8">
    <location>
        <begin position="153"/>
        <end position="175"/>
    </location>
</feature>
<dbReference type="PROSITE" id="PS50928">
    <property type="entry name" value="ABC_TM1"/>
    <property type="match status" value="1"/>
</dbReference>
<protein>
    <submittedName>
        <fullName evidence="10">Sulfate transport system permease protein CysW</fullName>
    </submittedName>
</protein>
<dbReference type="EMBL" id="NSIT01000003">
    <property type="protein sequence ID" value="PJE80894.1"/>
    <property type="molecule type" value="Genomic_DNA"/>
</dbReference>